<feature type="compositionally biased region" description="Polar residues" evidence="1">
    <location>
        <begin position="414"/>
        <end position="423"/>
    </location>
</feature>
<keyword evidence="2" id="KW-0472">Membrane</keyword>
<comment type="caution">
    <text evidence="3">The sequence shown here is derived from an EMBL/GenBank/DDBJ whole genome shotgun (WGS) entry which is preliminary data.</text>
</comment>
<proteinExistence type="predicted"/>
<reference evidence="3 4" key="1">
    <citation type="submission" date="2022-12" db="EMBL/GenBank/DDBJ databases">
        <title>Genomic features and morphological characterization of a novel Knufia sp. strain isolated from spacecraft assembly facility.</title>
        <authorList>
            <person name="Teixeira M."/>
            <person name="Chander A.M."/>
            <person name="Stajich J.E."/>
            <person name="Venkateswaran K."/>
        </authorList>
    </citation>
    <scope>NUCLEOTIDE SEQUENCE [LARGE SCALE GENOMIC DNA]</scope>
    <source>
        <strain evidence="3 4">FJI-L2-BK-P2</strain>
    </source>
</reference>
<feature type="region of interest" description="Disordered" evidence="1">
    <location>
        <begin position="140"/>
        <end position="187"/>
    </location>
</feature>
<dbReference type="Proteomes" id="UP001316803">
    <property type="component" value="Unassembled WGS sequence"/>
</dbReference>
<keyword evidence="4" id="KW-1185">Reference proteome</keyword>
<dbReference type="EMBL" id="JAKLMC020000003">
    <property type="protein sequence ID" value="KAK5957551.1"/>
    <property type="molecule type" value="Genomic_DNA"/>
</dbReference>
<evidence type="ECO:0000313" key="3">
    <source>
        <dbReference type="EMBL" id="KAK5957551.1"/>
    </source>
</evidence>
<feature type="compositionally biased region" description="Basic and acidic residues" evidence="1">
    <location>
        <begin position="15"/>
        <end position="25"/>
    </location>
</feature>
<dbReference type="AlphaFoldDB" id="A0AAN8FFG3"/>
<evidence type="ECO:0000313" key="4">
    <source>
        <dbReference type="Proteomes" id="UP001316803"/>
    </source>
</evidence>
<feature type="region of interest" description="Disordered" evidence="1">
    <location>
        <begin position="311"/>
        <end position="401"/>
    </location>
</feature>
<sequence length="464" mass="49392">MSQPNAQQAQPRRRSILEEPARREAMPQNSQCPDEEDERGCGRHGANIGHAVPFGQMLSYGPNGSPTITITKTLFSAAEVTSTRTTGSSSSASSGTPALSTDPTVSAFIGVTQANNVDTGSTTIATTTGTSTIFNSRTITGTRSTSSSTSSNTSDFLSSTDSSKGTQTKSAAAVSSTAASNDPPAQQPGVVAGSVIGSMAAFSMIGILIWYFCVKKQGKQKLKMKLNLRRRKSSDVKTPQLEGQSLEGTRTIMLQQAELNKSRENDLNSFLAAPTNANQDQQHNQYQEQYDNARSIDAPMESAKTRPSWIGLAMSSSTPPNTPPMPRSNSQKSTAPSVGHPSSHPSTLTPGMGSGRTSVSSSLMPAPLKTAMRPAPIITSPRLDRPDNVSPLSPRGMFNAMSNTTKGAWRRASQALSPSSYQRLKSDGLEESGAPRYSRQPTIPRIPELEIGAQTDSKYDGEWI</sequence>
<organism evidence="3 4">
    <name type="scientific">Knufia fluminis</name>
    <dbReference type="NCBI Taxonomy" id="191047"/>
    <lineage>
        <taxon>Eukaryota</taxon>
        <taxon>Fungi</taxon>
        <taxon>Dikarya</taxon>
        <taxon>Ascomycota</taxon>
        <taxon>Pezizomycotina</taxon>
        <taxon>Eurotiomycetes</taxon>
        <taxon>Chaetothyriomycetidae</taxon>
        <taxon>Chaetothyriales</taxon>
        <taxon>Trichomeriaceae</taxon>
        <taxon>Knufia</taxon>
    </lineage>
</organism>
<evidence type="ECO:0000256" key="2">
    <source>
        <dbReference type="SAM" id="Phobius"/>
    </source>
</evidence>
<feature type="compositionally biased region" description="Low complexity" evidence="1">
    <location>
        <begin position="170"/>
        <end position="180"/>
    </location>
</feature>
<feature type="region of interest" description="Disordered" evidence="1">
    <location>
        <begin position="414"/>
        <end position="464"/>
    </location>
</feature>
<feature type="compositionally biased region" description="Polar residues" evidence="1">
    <location>
        <begin position="343"/>
        <end position="363"/>
    </location>
</feature>
<feature type="region of interest" description="Disordered" evidence="1">
    <location>
        <begin position="1"/>
        <end position="44"/>
    </location>
</feature>
<feature type="compositionally biased region" description="Low complexity" evidence="1">
    <location>
        <begin position="140"/>
        <end position="163"/>
    </location>
</feature>
<feature type="compositionally biased region" description="Low complexity" evidence="1">
    <location>
        <begin position="1"/>
        <end position="10"/>
    </location>
</feature>
<evidence type="ECO:0000256" key="1">
    <source>
        <dbReference type="SAM" id="MobiDB-lite"/>
    </source>
</evidence>
<feature type="transmembrane region" description="Helical" evidence="2">
    <location>
        <begin position="190"/>
        <end position="214"/>
    </location>
</feature>
<keyword evidence="2" id="KW-1133">Transmembrane helix</keyword>
<keyword evidence="2" id="KW-0812">Transmembrane</keyword>
<gene>
    <name evidence="3" type="ORF">OHC33_001927</name>
</gene>
<accession>A0AAN8FFG3</accession>
<name>A0AAN8FFG3_9EURO</name>
<protein>
    <submittedName>
        <fullName evidence="3">Uncharacterized protein</fullName>
    </submittedName>
</protein>